<sequence>MDLGRFPHGREVCQTRCGRLLILWLGILHRLSPYGGRGRSVFEAHAVHCGARVTGGRTGVWFVPGPLGGRGAGSGHDSI</sequence>
<dbReference type="AlphaFoldDB" id="A0A066Z6F2"/>
<comment type="caution">
    <text evidence="1">The sequence shown here is derived from an EMBL/GenBank/DDBJ whole genome shotgun (WGS) entry which is preliminary data.</text>
</comment>
<accession>A0A066Z6F2</accession>
<gene>
    <name evidence="1" type="ORF">KCH_23220</name>
</gene>
<dbReference type="PATRIC" id="fig|1348663.4.peg.2252"/>
<keyword evidence="2" id="KW-1185">Reference proteome</keyword>
<organism evidence="1 2">
    <name type="scientific">Kitasatospora cheerisanensis KCTC 2395</name>
    <dbReference type="NCBI Taxonomy" id="1348663"/>
    <lineage>
        <taxon>Bacteria</taxon>
        <taxon>Bacillati</taxon>
        <taxon>Actinomycetota</taxon>
        <taxon>Actinomycetes</taxon>
        <taxon>Kitasatosporales</taxon>
        <taxon>Streptomycetaceae</taxon>
        <taxon>Kitasatospora</taxon>
    </lineage>
</organism>
<reference evidence="1 2" key="1">
    <citation type="submission" date="2014-05" db="EMBL/GenBank/DDBJ databases">
        <title>Draft Genome Sequence of Kitasatospora cheerisanensis KCTC 2395.</title>
        <authorList>
            <person name="Nam D.H."/>
        </authorList>
    </citation>
    <scope>NUCLEOTIDE SEQUENCE [LARGE SCALE GENOMIC DNA]</scope>
    <source>
        <strain evidence="1 2">KCTC 2395</strain>
    </source>
</reference>
<proteinExistence type="predicted"/>
<dbReference type="Proteomes" id="UP000027178">
    <property type="component" value="Unassembled WGS sequence"/>
</dbReference>
<dbReference type="HOGENOM" id="CLU_2601366_0_0_11"/>
<evidence type="ECO:0000313" key="1">
    <source>
        <dbReference type="EMBL" id="KDN85921.1"/>
    </source>
</evidence>
<evidence type="ECO:0000313" key="2">
    <source>
        <dbReference type="Proteomes" id="UP000027178"/>
    </source>
</evidence>
<dbReference type="EMBL" id="JNBY01000074">
    <property type="protein sequence ID" value="KDN85921.1"/>
    <property type="molecule type" value="Genomic_DNA"/>
</dbReference>
<name>A0A066Z6F2_9ACTN</name>
<protein>
    <submittedName>
        <fullName evidence="1">Uncharacterized protein</fullName>
    </submittedName>
</protein>